<evidence type="ECO:0000256" key="1">
    <source>
        <dbReference type="ARBA" id="ARBA00022553"/>
    </source>
</evidence>
<evidence type="ECO:0000256" key="3">
    <source>
        <dbReference type="ARBA" id="ARBA00023015"/>
    </source>
</evidence>
<feature type="modified residue" description="4-aspartylphosphate" evidence="6">
    <location>
        <position position="53"/>
    </location>
</feature>
<comment type="caution">
    <text evidence="8">The sequence shown here is derived from an EMBL/GenBank/DDBJ whole genome shotgun (WGS) entry which is preliminary data.</text>
</comment>
<dbReference type="RefSeq" id="WP_106512275.1">
    <property type="nucleotide sequence ID" value="NZ_PXYI01000002.1"/>
</dbReference>
<dbReference type="Proteomes" id="UP000241167">
    <property type="component" value="Unassembled WGS sequence"/>
</dbReference>
<evidence type="ECO:0000313" key="9">
    <source>
        <dbReference type="Proteomes" id="UP000241167"/>
    </source>
</evidence>
<evidence type="ECO:0000256" key="4">
    <source>
        <dbReference type="ARBA" id="ARBA00023125"/>
    </source>
</evidence>
<dbReference type="GO" id="GO:0003677">
    <property type="term" value="F:DNA binding"/>
    <property type="evidence" value="ECO:0007669"/>
    <property type="project" value="UniProtKB-KW"/>
</dbReference>
<dbReference type="Gene3D" id="3.40.50.2300">
    <property type="match status" value="1"/>
</dbReference>
<dbReference type="PANTHER" id="PTHR43547:SF2">
    <property type="entry name" value="HYBRID SIGNAL TRANSDUCTION HISTIDINE KINASE C"/>
    <property type="match status" value="1"/>
</dbReference>
<dbReference type="SUPFAM" id="SSF52172">
    <property type="entry name" value="CheY-like"/>
    <property type="match status" value="1"/>
</dbReference>
<keyword evidence="4" id="KW-0238">DNA-binding</keyword>
<dbReference type="AlphaFoldDB" id="A0A2P7QVW4"/>
<protein>
    <submittedName>
        <fullName evidence="8">Response regulator</fullName>
    </submittedName>
</protein>
<keyword evidence="3" id="KW-0805">Transcription regulation</keyword>
<dbReference type="PANTHER" id="PTHR43547">
    <property type="entry name" value="TWO-COMPONENT HISTIDINE KINASE"/>
    <property type="match status" value="1"/>
</dbReference>
<keyword evidence="2" id="KW-0902">Two-component regulatory system</keyword>
<sequence length="124" mass="13800">MGISILVCDDDDLLIDLIDYRLSSRGYDVVIANDGSEALKRIADAIPDAIILDAMMPVIDGYEVLRRLRENEATKSVPVIMLTARKQEQDIVSALELGANDYLVKPFIPEELVARLSRLLEGQK</sequence>
<evidence type="ECO:0000256" key="5">
    <source>
        <dbReference type="ARBA" id="ARBA00023163"/>
    </source>
</evidence>
<name>A0A2P7QVW4_9SPHN</name>
<dbReference type="OrthoDB" id="9786548at2"/>
<proteinExistence type="predicted"/>
<dbReference type="FunFam" id="3.40.50.2300:FF:000001">
    <property type="entry name" value="DNA-binding response regulator PhoB"/>
    <property type="match status" value="1"/>
</dbReference>
<dbReference type="GO" id="GO:0000155">
    <property type="term" value="F:phosphorelay sensor kinase activity"/>
    <property type="evidence" value="ECO:0007669"/>
    <property type="project" value="TreeGrafter"/>
</dbReference>
<dbReference type="InterPro" id="IPR011006">
    <property type="entry name" value="CheY-like_superfamily"/>
</dbReference>
<evidence type="ECO:0000259" key="7">
    <source>
        <dbReference type="PROSITE" id="PS50110"/>
    </source>
</evidence>
<dbReference type="EMBL" id="PXYI01000002">
    <property type="protein sequence ID" value="PSJ42107.1"/>
    <property type="molecule type" value="Genomic_DNA"/>
</dbReference>
<dbReference type="PROSITE" id="PS50110">
    <property type="entry name" value="RESPONSE_REGULATORY"/>
    <property type="match status" value="1"/>
</dbReference>
<evidence type="ECO:0000256" key="2">
    <source>
        <dbReference type="ARBA" id="ARBA00023012"/>
    </source>
</evidence>
<keyword evidence="5" id="KW-0804">Transcription</keyword>
<accession>A0A2P7QVW4</accession>
<dbReference type="Pfam" id="PF00072">
    <property type="entry name" value="Response_reg"/>
    <property type="match status" value="1"/>
</dbReference>
<evidence type="ECO:0000256" key="6">
    <source>
        <dbReference type="PROSITE-ProRule" id="PRU00169"/>
    </source>
</evidence>
<keyword evidence="1 6" id="KW-0597">Phosphoprotein</keyword>
<gene>
    <name evidence="8" type="ORF">C7I55_07665</name>
</gene>
<organism evidence="8 9">
    <name type="scientific">Allosphingosinicella deserti</name>
    <dbReference type="NCBI Taxonomy" id="2116704"/>
    <lineage>
        <taxon>Bacteria</taxon>
        <taxon>Pseudomonadati</taxon>
        <taxon>Pseudomonadota</taxon>
        <taxon>Alphaproteobacteria</taxon>
        <taxon>Sphingomonadales</taxon>
        <taxon>Sphingomonadaceae</taxon>
        <taxon>Allosphingosinicella</taxon>
    </lineage>
</organism>
<evidence type="ECO:0000313" key="8">
    <source>
        <dbReference type="EMBL" id="PSJ42107.1"/>
    </source>
</evidence>
<dbReference type="SMART" id="SM00448">
    <property type="entry name" value="REC"/>
    <property type="match status" value="1"/>
</dbReference>
<reference evidence="8 9" key="1">
    <citation type="submission" date="2018-03" db="EMBL/GenBank/DDBJ databases">
        <title>The draft genome of Sphingosinicella sp. GL-C-18.</title>
        <authorList>
            <person name="Liu L."/>
            <person name="Li L."/>
            <person name="Liang L."/>
            <person name="Zhang X."/>
            <person name="Wang T."/>
        </authorList>
    </citation>
    <scope>NUCLEOTIDE SEQUENCE [LARGE SCALE GENOMIC DNA]</scope>
    <source>
        <strain evidence="8 9">GL-C-18</strain>
    </source>
</reference>
<keyword evidence="9" id="KW-1185">Reference proteome</keyword>
<dbReference type="InterPro" id="IPR001789">
    <property type="entry name" value="Sig_transdc_resp-reg_receiver"/>
</dbReference>
<feature type="domain" description="Response regulatory" evidence="7">
    <location>
        <begin position="4"/>
        <end position="120"/>
    </location>
</feature>